<dbReference type="EMBL" id="CP028519">
    <property type="protein sequence ID" value="AVY92962.1"/>
    <property type="molecule type" value="Genomic_DNA"/>
</dbReference>
<evidence type="ECO:0000313" key="2">
    <source>
        <dbReference type="EMBL" id="AVY92962.1"/>
    </source>
</evidence>
<dbReference type="RefSeq" id="WP_036386709.1">
    <property type="nucleotide sequence ID" value="NZ_CALFSO010000062.1"/>
</dbReference>
<dbReference type="InterPro" id="IPR011846">
    <property type="entry name" value="Cyd_oper_YbgE"/>
</dbReference>
<dbReference type="STRING" id="1122240.GCA_000620105_03376"/>
<accession>A0A2S0P6J7</accession>
<dbReference type="OrthoDB" id="5298003at2"/>
<dbReference type="AlphaFoldDB" id="A0A2S0P6J7"/>
<dbReference type="Proteomes" id="UP000244173">
    <property type="component" value="Chromosome"/>
</dbReference>
<keyword evidence="3" id="KW-1185">Reference proteome</keyword>
<keyword evidence="1" id="KW-0472">Membrane</keyword>
<organism evidence="2 3">
    <name type="scientific">Microvirgula aerodenitrificans</name>
    <dbReference type="NCBI Taxonomy" id="57480"/>
    <lineage>
        <taxon>Bacteria</taxon>
        <taxon>Pseudomonadati</taxon>
        <taxon>Pseudomonadota</taxon>
        <taxon>Betaproteobacteria</taxon>
        <taxon>Neisseriales</taxon>
        <taxon>Aquaspirillaceae</taxon>
        <taxon>Microvirgula</taxon>
    </lineage>
</organism>
<dbReference type="Pfam" id="PF09600">
    <property type="entry name" value="Cyd_oper_YbgE"/>
    <property type="match status" value="1"/>
</dbReference>
<feature type="transmembrane region" description="Helical" evidence="1">
    <location>
        <begin position="17"/>
        <end position="37"/>
    </location>
</feature>
<proteinExistence type="predicted"/>
<evidence type="ECO:0000313" key="3">
    <source>
        <dbReference type="Proteomes" id="UP000244173"/>
    </source>
</evidence>
<evidence type="ECO:0000256" key="1">
    <source>
        <dbReference type="SAM" id="Phobius"/>
    </source>
</evidence>
<evidence type="ECO:0008006" key="4">
    <source>
        <dbReference type="Google" id="ProtNLM"/>
    </source>
</evidence>
<protein>
    <recommendedName>
        <fullName evidence="4">Cyd operon protein YbgE</fullName>
    </recommendedName>
</protein>
<keyword evidence="1" id="KW-0812">Transmembrane</keyword>
<feature type="transmembrane region" description="Helical" evidence="1">
    <location>
        <begin position="49"/>
        <end position="69"/>
    </location>
</feature>
<dbReference type="KEGG" id="maer:DAI18_02075"/>
<feature type="transmembrane region" description="Helical" evidence="1">
    <location>
        <begin position="75"/>
        <end position="93"/>
    </location>
</feature>
<keyword evidence="1" id="KW-1133">Transmembrane helix</keyword>
<reference evidence="2 3" key="1">
    <citation type="submission" date="2018-04" db="EMBL/GenBank/DDBJ databases">
        <title>Denitrifier Microvirgula.</title>
        <authorList>
            <person name="Anderson E."/>
            <person name="Jang J."/>
            <person name="Ishii S."/>
        </authorList>
    </citation>
    <scope>NUCLEOTIDE SEQUENCE [LARGE SCALE GENOMIC DNA]</scope>
    <source>
        <strain evidence="2 3">BE2.4</strain>
    </source>
</reference>
<gene>
    <name evidence="2" type="ORF">DAI18_02075</name>
</gene>
<name>A0A2S0P6J7_9NEIS</name>
<sequence length="94" mass="9998">MTEHADAPSAPEPGMQLPLLLLAVSIMLVTVACPALLADHDGRADHVAALLVFWSMSAGFVRGVGFVPQARLPRWLLGTTASITALLLAVWRLL</sequence>